<evidence type="ECO:0000313" key="4">
    <source>
        <dbReference type="Proteomes" id="UP001147747"/>
    </source>
</evidence>
<feature type="compositionally biased region" description="Basic and acidic residues" evidence="1">
    <location>
        <begin position="1467"/>
        <end position="1480"/>
    </location>
</feature>
<reference evidence="3" key="1">
    <citation type="submission" date="2022-12" db="EMBL/GenBank/DDBJ databases">
        <authorList>
            <person name="Petersen C."/>
        </authorList>
    </citation>
    <scope>NUCLEOTIDE SEQUENCE</scope>
    <source>
        <strain evidence="3">IBT 29677</strain>
    </source>
</reference>
<feature type="compositionally biased region" description="Low complexity" evidence="1">
    <location>
        <begin position="110"/>
        <end position="123"/>
    </location>
</feature>
<feature type="region of interest" description="Disordered" evidence="1">
    <location>
        <begin position="1064"/>
        <end position="1219"/>
    </location>
</feature>
<feature type="compositionally biased region" description="Acidic residues" evidence="1">
    <location>
        <begin position="84"/>
        <end position="94"/>
    </location>
</feature>
<evidence type="ECO:0000313" key="3">
    <source>
        <dbReference type="EMBL" id="KAJ5376756.1"/>
    </source>
</evidence>
<gene>
    <name evidence="3" type="ORF">N7509_013642</name>
</gene>
<dbReference type="PANTHER" id="PTHR14625:SF3">
    <property type="entry name" value="MICROCEPHALIN"/>
    <property type="match status" value="1"/>
</dbReference>
<comment type="caution">
    <text evidence="3">The sequence shown here is derived from an EMBL/GenBank/DDBJ whole genome shotgun (WGS) entry which is preliminary data.</text>
</comment>
<dbReference type="PROSITE" id="PS50172">
    <property type="entry name" value="BRCT"/>
    <property type="match status" value="1"/>
</dbReference>
<feature type="region of interest" description="Disordered" evidence="1">
    <location>
        <begin position="61"/>
        <end position="329"/>
    </location>
</feature>
<feature type="region of interest" description="Disordered" evidence="1">
    <location>
        <begin position="1358"/>
        <end position="1408"/>
    </location>
</feature>
<feature type="compositionally biased region" description="Basic and acidic residues" evidence="1">
    <location>
        <begin position="1369"/>
        <end position="1380"/>
    </location>
</feature>
<evidence type="ECO:0000259" key="2">
    <source>
        <dbReference type="PROSITE" id="PS50172"/>
    </source>
</evidence>
<dbReference type="InterPro" id="IPR001357">
    <property type="entry name" value="BRCT_dom"/>
</dbReference>
<dbReference type="GeneID" id="81377259"/>
<dbReference type="Proteomes" id="UP001147747">
    <property type="component" value="Unassembled WGS sequence"/>
</dbReference>
<feature type="compositionally biased region" description="Low complexity" evidence="1">
    <location>
        <begin position="257"/>
        <end position="271"/>
    </location>
</feature>
<dbReference type="Gene3D" id="3.40.50.10190">
    <property type="entry name" value="BRCT domain"/>
    <property type="match status" value="1"/>
</dbReference>
<feature type="region of interest" description="Disordered" evidence="1">
    <location>
        <begin position="1"/>
        <end position="20"/>
    </location>
</feature>
<evidence type="ECO:0000256" key="1">
    <source>
        <dbReference type="SAM" id="MobiDB-lite"/>
    </source>
</evidence>
<reference evidence="3" key="2">
    <citation type="journal article" date="2023" name="IMA Fungus">
        <title>Comparative genomic study of the Penicillium genus elucidates a diverse pangenome and 15 lateral gene transfer events.</title>
        <authorList>
            <person name="Petersen C."/>
            <person name="Sorensen T."/>
            <person name="Nielsen M.R."/>
            <person name="Sondergaard T.E."/>
            <person name="Sorensen J.L."/>
            <person name="Fitzpatrick D.A."/>
            <person name="Frisvad J.C."/>
            <person name="Nielsen K.L."/>
        </authorList>
    </citation>
    <scope>NUCLEOTIDE SEQUENCE</scope>
    <source>
        <strain evidence="3">IBT 29677</strain>
    </source>
</reference>
<dbReference type="RefSeq" id="XP_056481786.1">
    <property type="nucleotide sequence ID" value="XM_056638279.1"/>
</dbReference>
<organism evidence="3 4">
    <name type="scientific">Penicillium cosmopolitanum</name>
    <dbReference type="NCBI Taxonomy" id="1131564"/>
    <lineage>
        <taxon>Eukaryota</taxon>
        <taxon>Fungi</taxon>
        <taxon>Dikarya</taxon>
        <taxon>Ascomycota</taxon>
        <taxon>Pezizomycotina</taxon>
        <taxon>Eurotiomycetes</taxon>
        <taxon>Eurotiomycetidae</taxon>
        <taxon>Eurotiales</taxon>
        <taxon>Aspergillaceae</taxon>
        <taxon>Penicillium</taxon>
    </lineage>
</organism>
<dbReference type="InterPro" id="IPR036420">
    <property type="entry name" value="BRCT_dom_sf"/>
</dbReference>
<feature type="compositionally biased region" description="Low complexity" evidence="1">
    <location>
        <begin position="1392"/>
        <end position="1401"/>
    </location>
</feature>
<feature type="region of interest" description="Disordered" evidence="1">
    <location>
        <begin position="1441"/>
        <end position="1496"/>
    </location>
</feature>
<feature type="compositionally biased region" description="Polar residues" evidence="1">
    <location>
        <begin position="480"/>
        <end position="493"/>
    </location>
</feature>
<accession>A0A9W9SDR3</accession>
<protein>
    <recommendedName>
        <fullName evidence="2">BRCT domain-containing protein</fullName>
    </recommendedName>
</protein>
<name>A0A9W9SDR3_9EURO</name>
<feature type="compositionally biased region" description="Polar residues" evidence="1">
    <location>
        <begin position="512"/>
        <end position="527"/>
    </location>
</feature>
<proteinExistence type="predicted"/>
<dbReference type="OrthoDB" id="2384350at2759"/>
<feature type="region of interest" description="Disordered" evidence="1">
    <location>
        <begin position="348"/>
        <end position="558"/>
    </location>
</feature>
<keyword evidence="4" id="KW-1185">Reference proteome</keyword>
<feature type="compositionally biased region" description="Polar residues" evidence="1">
    <location>
        <begin position="448"/>
        <end position="458"/>
    </location>
</feature>
<feature type="compositionally biased region" description="Low complexity" evidence="1">
    <location>
        <begin position="1095"/>
        <end position="1106"/>
    </location>
</feature>
<dbReference type="CDD" id="cd17716">
    <property type="entry name" value="BRCT_microcephalin_rpt1"/>
    <property type="match status" value="1"/>
</dbReference>
<sequence>MSPPASFKSIKRQPTQSRRHINNITHCLARHNGSRSCPAQIPRQAGVCTVPRAAMKTTAASAARAKASADVRKKTTAKAAPADYDSDDTDDELDVLTKQPAKPKVRAKPAAHTATKATSSSTARGRKVAPVEETQAETEDAPTAKTEPKKRVGRPKKTPAAAEAPTTTAPKARGRPKGSTNKTAQTTTTSKATRKNTRTVPEPEPSSDTSDPKHIVIATNSTTMRSNILRGPAKKKTVTFRDVMESGSEEDDELAVTAPTTKKAATKTTGKAGLGGTPVRKGATRGRKPSKKDVAQPLSPKKAKQMAKSLSAYASSDGEEDELAATKDDINSPVRLVVHSTVKDAAENPSLASPVRKINFTPKKASNMVDENGEPKASTPKNGSTGLGSPVRKINFTPKRSQNTHGDDHLALPPGKNIDFTESMFMSSPARRPELSPFKFSHADTPNRHLSQSISAPNFTPARASPLKMSPRKGQLGASFMQSPAKNSSSTATFPARSSLFLSPAKKGASPFKSSLFTPKSSVTKQTPLEEEISTTPTSLPQRSPIAPASGESQGNQDIDMVEEVARDIFGIELQSYRPMSESPLMKESFNVEFDPEMEVEETDDNNPEPVEMDDVTQHCEAEPVLRGDLASVPGLEMTDVGDTTEDNVTEDLSAQNFSDTDVDDKLEALQKEIQNEPEDFGTICFNTMESLKAPFHAFEQPAVVEDELILEDSASIQDDASEVDEQHEVILPFSIAEDADEDFAASVLQPPPTQQETQNPNQEDLGMLHSERSLNFDTLEQLQASIESDSDQENDCDDEIEDAVHSVQQPDEDYESEEMENDEPIVMPAEATLEIMFNAGLPDQLDEGEQRTHPFERMPSIPPPTSTPPVSHATPVSMQDGAKSQDQLYDINLEPRMDDVEESLLETTLTEIPTPKAPTAADTPSIAARRKSNFNVNQGFTPLAQQFGYWETNTPSQDRPGRPRRRGVFSLVGPLEKMVESSTPEAGEVSYPDLSRTPLANTPSLFAELPLQERTDDGSMSPVSVATEKSPAATEYSKVMDSPSRSEIFEDKDHTVLEQEHEKIRARQVSSTPEPIEHQEQAMPSDEEKENNETTIIPATPIRAIPEQRTVHTISKVPLKGEGEISPLKIPRKRGHSLSGASPTRSSTRVRKPAFKPFVDSAPTLSPTRKSPRVDRSPSPKRRCSTPRRSMEASKSQSVARSPSKSPRKSKPTSQALQGAVVHVDVHTTEGEDASGIFVELLQQMGARCVMSWSWNGRSSLSPVDGADPKDARVGITHVVYKDGGLRTLEKVKQASGLVKCVGVGWVLDCERENKWLDEAPYSVDSSIIPRGGAKRRKSMEPRALSNVNGTIIQVAEPSSPSASGRRCGADRGAIDGFRKITPPSPHKDVPSTPTQQSSSDQYSFPQTPGYNFANLDAIGMSPATPYFLSNRNQLVQQSCPPKQSNKGLFPVSVPSFSLEQESEEDARQQQRARMEAARRKSTFYRPAIGSPLKR</sequence>
<feature type="region of interest" description="Disordered" evidence="1">
    <location>
        <begin position="1015"/>
        <end position="1045"/>
    </location>
</feature>
<feature type="compositionally biased region" description="Low complexity" evidence="1">
    <location>
        <begin position="179"/>
        <end position="191"/>
    </location>
</feature>
<dbReference type="PANTHER" id="PTHR14625">
    <property type="entry name" value="MICROCEPHALIN"/>
    <property type="match status" value="1"/>
</dbReference>
<feature type="compositionally biased region" description="Low complexity" evidence="1">
    <location>
        <begin position="158"/>
        <end position="171"/>
    </location>
</feature>
<dbReference type="GO" id="GO:0000278">
    <property type="term" value="P:mitotic cell cycle"/>
    <property type="evidence" value="ECO:0007669"/>
    <property type="project" value="TreeGrafter"/>
</dbReference>
<dbReference type="EMBL" id="JAPZBU010000012">
    <property type="protein sequence ID" value="KAJ5376756.1"/>
    <property type="molecule type" value="Genomic_DNA"/>
</dbReference>
<dbReference type="InterPro" id="IPR022047">
    <property type="entry name" value="Microcephalin-like"/>
</dbReference>
<dbReference type="SUPFAM" id="SSF52113">
    <property type="entry name" value="BRCT domain"/>
    <property type="match status" value="1"/>
</dbReference>
<feature type="domain" description="BRCT" evidence="2">
    <location>
        <begin position="1213"/>
        <end position="1325"/>
    </location>
</feature>